<evidence type="ECO:0000313" key="2">
    <source>
        <dbReference type="Proteomes" id="UP001153620"/>
    </source>
</evidence>
<dbReference type="Proteomes" id="UP001153620">
    <property type="component" value="Chromosome 4"/>
</dbReference>
<dbReference type="EMBL" id="OU895880">
    <property type="protein sequence ID" value="CAG9811329.1"/>
    <property type="molecule type" value="Genomic_DNA"/>
</dbReference>
<proteinExistence type="predicted"/>
<accession>A0A9N9WZ17</accession>
<reference evidence="1" key="2">
    <citation type="submission" date="2022-10" db="EMBL/GenBank/DDBJ databases">
        <authorList>
            <consortium name="ENA_rothamsted_submissions"/>
            <consortium name="culmorum"/>
            <person name="King R."/>
        </authorList>
    </citation>
    <scope>NUCLEOTIDE SEQUENCE</scope>
</reference>
<name>A0A9N9WZ17_9DIPT</name>
<organism evidence="1 2">
    <name type="scientific">Chironomus riparius</name>
    <dbReference type="NCBI Taxonomy" id="315576"/>
    <lineage>
        <taxon>Eukaryota</taxon>
        <taxon>Metazoa</taxon>
        <taxon>Ecdysozoa</taxon>
        <taxon>Arthropoda</taxon>
        <taxon>Hexapoda</taxon>
        <taxon>Insecta</taxon>
        <taxon>Pterygota</taxon>
        <taxon>Neoptera</taxon>
        <taxon>Endopterygota</taxon>
        <taxon>Diptera</taxon>
        <taxon>Nematocera</taxon>
        <taxon>Chironomoidea</taxon>
        <taxon>Chironomidae</taxon>
        <taxon>Chironominae</taxon>
        <taxon>Chironomus</taxon>
    </lineage>
</organism>
<sequence>MEQTFSLAEQFHVSSTKIRIKKFKDYYNLYFDKVTSQTIKFEKIPVSWNLTLFSTPVKSESFYDSLATKFYYQLDIKDTDRTRSGMRFYRSEIIIDSSESGAMKQNHRLFKPKNLDGFKKVNGIYRFDGFLEFQNDSYNNGGDLVLDVKVTAKDVEEFLALK</sequence>
<dbReference type="AlphaFoldDB" id="A0A9N9WZ17"/>
<reference evidence="1" key="1">
    <citation type="submission" date="2022-01" db="EMBL/GenBank/DDBJ databases">
        <authorList>
            <person name="King R."/>
        </authorList>
    </citation>
    <scope>NUCLEOTIDE SEQUENCE</scope>
</reference>
<keyword evidence="2" id="KW-1185">Reference proteome</keyword>
<protein>
    <submittedName>
        <fullName evidence="1">Uncharacterized protein</fullName>
    </submittedName>
</protein>
<gene>
    <name evidence="1" type="ORF">CHIRRI_LOCUS14138</name>
</gene>
<evidence type="ECO:0000313" key="1">
    <source>
        <dbReference type="EMBL" id="CAG9811329.1"/>
    </source>
</evidence>